<evidence type="ECO:0000259" key="4">
    <source>
        <dbReference type="PROSITE" id="PS51517"/>
    </source>
</evidence>
<evidence type="ECO:0000313" key="5">
    <source>
        <dbReference type="EMBL" id="KAK5543799.1"/>
    </source>
</evidence>
<dbReference type="GO" id="GO:0003700">
    <property type="term" value="F:DNA-binding transcription factor activity"/>
    <property type="evidence" value="ECO:0007669"/>
    <property type="project" value="UniProtKB-UniRule"/>
</dbReference>
<evidence type="ECO:0000256" key="3">
    <source>
        <dbReference type="SAM" id="MobiDB-lite"/>
    </source>
</evidence>
<dbReference type="InterPro" id="IPR052605">
    <property type="entry name" value="Fungal_trans_regulator"/>
</dbReference>
<dbReference type="GO" id="GO:0003677">
    <property type="term" value="F:DNA binding"/>
    <property type="evidence" value="ECO:0007669"/>
    <property type="project" value="UniProtKB-KW"/>
</dbReference>
<comment type="caution">
    <text evidence="5">The sequence shown here is derived from an EMBL/GenBank/DDBJ whole genome shotgun (WGS) entry which is preliminary data.</text>
</comment>
<feature type="domain" description="NDT80" evidence="4">
    <location>
        <begin position="68"/>
        <end position="342"/>
    </location>
</feature>
<dbReference type="PANTHER" id="PTHR35144:SF2">
    <property type="entry name" value="MEIOSIS-SPECIFIC TRANSCRIPTION FACTOR NDT80"/>
    <property type="match status" value="1"/>
</dbReference>
<dbReference type="PROSITE" id="PS51517">
    <property type="entry name" value="NDT80"/>
    <property type="match status" value="1"/>
</dbReference>
<gene>
    <name evidence="5" type="ORF">LTR25_001414</name>
</gene>
<feature type="region of interest" description="Disordered" evidence="3">
    <location>
        <begin position="433"/>
        <end position="455"/>
    </location>
</feature>
<feature type="region of interest" description="Disordered" evidence="3">
    <location>
        <begin position="328"/>
        <end position="393"/>
    </location>
</feature>
<dbReference type="InterPro" id="IPR024061">
    <property type="entry name" value="NDT80_DNA-bd_dom"/>
</dbReference>
<protein>
    <recommendedName>
        <fullName evidence="4">NDT80 domain-containing protein</fullName>
    </recommendedName>
</protein>
<accession>A0AAV9QHG4</accession>
<dbReference type="SUPFAM" id="SSF49417">
    <property type="entry name" value="p53-like transcription factors"/>
    <property type="match status" value="1"/>
</dbReference>
<dbReference type="PANTHER" id="PTHR35144">
    <property type="entry name" value="MEIOSIS-SPECIFIC TRANSCRIPTION FACTOR NDT80"/>
    <property type="match status" value="1"/>
</dbReference>
<dbReference type="EMBL" id="JAXLQG010000002">
    <property type="protein sequence ID" value="KAK5543799.1"/>
    <property type="molecule type" value="Genomic_DNA"/>
</dbReference>
<reference evidence="5 6" key="1">
    <citation type="submission" date="2023-06" db="EMBL/GenBank/DDBJ databases">
        <title>Black Yeasts Isolated from many extreme environments.</title>
        <authorList>
            <person name="Coleine C."/>
            <person name="Stajich J.E."/>
            <person name="Selbmann L."/>
        </authorList>
    </citation>
    <scope>NUCLEOTIDE SEQUENCE [LARGE SCALE GENOMIC DNA]</scope>
    <source>
        <strain evidence="5 6">CCFEE 5887</strain>
    </source>
</reference>
<dbReference type="Proteomes" id="UP001345827">
    <property type="component" value="Unassembled WGS sequence"/>
</dbReference>
<dbReference type="InterPro" id="IPR008967">
    <property type="entry name" value="p53-like_TF_DNA-bd_sf"/>
</dbReference>
<feature type="region of interest" description="Disordered" evidence="3">
    <location>
        <begin position="195"/>
        <end position="231"/>
    </location>
</feature>
<keyword evidence="6" id="KW-1185">Reference proteome</keyword>
<evidence type="ECO:0000256" key="1">
    <source>
        <dbReference type="ARBA" id="ARBA00023125"/>
    </source>
</evidence>
<dbReference type="InterPro" id="IPR037141">
    <property type="entry name" value="NDT80_DNA-bd_dom_sf"/>
</dbReference>
<feature type="compositionally biased region" description="Basic and acidic residues" evidence="3">
    <location>
        <begin position="337"/>
        <end position="346"/>
    </location>
</feature>
<dbReference type="GO" id="GO:0045944">
    <property type="term" value="P:positive regulation of transcription by RNA polymerase II"/>
    <property type="evidence" value="ECO:0007669"/>
    <property type="project" value="TreeGrafter"/>
</dbReference>
<dbReference type="GO" id="GO:0000228">
    <property type="term" value="C:nuclear chromosome"/>
    <property type="evidence" value="ECO:0007669"/>
    <property type="project" value="TreeGrafter"/>
</dbReference>
<organism evidence="5 6">
    <name type="scientific">Vermiconidia calcicola</name>
    <dbReference type="NCBI Taxonomy" id="1690605"/>
    <lineage>
        <taxon>Eukaryota</taxon>
        <taxon>Fungi</taxon>
        <taxon>Dikarya</taxon>
        <taxon>Ascomycota</taxon>
        <taxon>Pezizomycotina</taxon>
        <taxon>Dothideomycetes</taxon>
        <taxon>Dothideomycetidae</taxon>
        <taxon>Mycosphaerellales</taxon>
        <taxon>Extremaceae</taxon>
        <taxon>Vermiconidia</taxon>
    </lineage>
</organism>
<name>A0AAV9QHG4_9PEZI</name>
<feature type="compositionally biased region" description="Polar residues" evidence="3">
    <location>
        <begin position="433"/>
        <end position="445"/>
    </location>
</feature>
<evidence type="ECO:0000313" key="6">
    <source>
        <dbReference type="Proteomes" id="UP001345827"/>
    </source>
</evidence>
<dbReference type="Pfam" id="PF05224">
    <property type="entry name" value="NDT80_PhoG"/>
    <property type="match status" value="1"/>
</dbReference>
<dbReference type="GO" id="GO:0051321">
    <property type="term" value="P:meiotic cell cycle"/>
    <property type="evidence" value="ECO:0007669"/>
    <property type="project" value="TreeGrafter"/>
</dbReference>
<sequence length="511" mass="55874">MTVMDRPPRFPPPLSPPLSYSANGIPGAVPMNSRLVVDRMSHTYQPNGHTSISHGYLQQPTTRFPPGPYSSRNSVGHYSISDNTYSGHNMSTPFQENAGAGRQDGPPFGDTNALYPVLNVRNQHLVTEISASIQKGFFQVDRKWTCYRRNYFAVSSSFSFKNHGSESPFYLHRNGHDEQIQQFSVSISAKTALTGNSESESRGLVQHTPKRDKATETVPGRHLISPTPPQTMTANGVYAGAGHMYGAQHHMSAAVMGSFGGFDNHNANAIPTTYTFERIQFQKATANNGKRRAQQQYFLLVVELSANVARTPGDENWVVIATKESEPMVVRGRSPGHYKDNGRRDSQTSMGPDRGSGHDGEGSSGSLPPPSYSHSMDWNNMGSHRHGGHYGSSTYRQAMESDFSPVSMASSSTLAGTPTEGVYKFGDSRPTKSTCTISTAQSPLTPLSEGSVDEDMMFPFGRPVMGRKRSYDDDTDEDHLRFHLPGPFTDSTSSVADYSATPYSKLLCASS</sequence>
<feature type="DNA-binding region" description="NDT80" evidence="2">
    <location>
        <begin position="68"/>
        <end position="342"/>
    </location>
</feature>
<dbReference type="AlphaFoldDB" id="A0AAV9QHG4"/>
<keyword evidence="1 2" id="KW-0238">DNA-binding</keyword>
<proteinExistence type="predicted"/>
<dbReference type="Gene3D" id="2.60.40.1390">
    <property type="entry name" value="NDT80 DNA-binding domain"/>
    <property type="match status" value="1"/>
</dbReference>
<evidence type="ECO:0000256" key="2">
    <source>
        <dbReference type="PROSITE-ProRule" id="PRU00850"/>
    </source>
</evidence>